<keyword evidence="4" id="KW-1185">Reference proteome</keyword>
<gene>
    <name evidence="2" type="primary">cutC</name>
    <name evidence="3" type="ORF">EGM88_11590</name>
</gene>
<evidence type="ECO:0000256" key="1">
    <source>
        <dbReference type="ARBA" id="ARBA00007768"/>
    </source>
</evidence>
<dbReference type="InterPro" id="IPR005627">
    <property type="entry name" value="CutC-like"/>
</dbReference>
<accession>A0A3N4NK18</accession>
<dbReference type="GO" id="GO:0005507">
    <property type="term" value="F:copper ion binding"/>
    <property type="evidence" value="ECO:0007669"/>
    <property type="project" value="TreeGrafter"/>
</dbReference>
<name>A0A3N4NK18_9FLAO</name>
<protein>
    <recommendedName>
        <fullName evidence="2">PF03932 family protein CutC</fullName>
    </recommendedName>
</protein>
<dbReference type="GO" id="GO:0005737">
    <property type="term" value="C:cytoplasm"/>
    <property type="evidence" value="ECO:0007669"/>
    <property type="project" value="UniProtKB-SubCell"/>
</dbReference>
<dbReference type="AlphaFoldDB" id="A0A3N4NK18"/>
<reference evidence="3 4" key="1">
    <citation type="submission" date="2018-11" db="EMBL/GenBank/DDBJ databases">
        <title>Aureibaculum marinum gen. nov., sp. nov., a member of the family Flavobacteriaceae isolated from the Bohai Sea.</title>
        <authorList>
            <person name="Ji X."/>
        </authorList>
    </citation>
    <scope>NUCLEOTIDE SEQUENCE [LARGE SCALE GENOMIC DNA]</scope>
    <source>
        <strain evidence="3 4">BH-SD17</strain>
    </source>
</reference>
<dbReference type="Proteomes" id="UP000270856">
    <property type="component" value="Unassembled WGS sequence"/>
</dbReference>
<dbReference type="RefSeq" id="WP_123898449.1">
    <property type="nucleotide sequence ID" value="NZ_RPFJ01000015.1"/>
</dbReference>
<dbReference type="PANTHER" id="PTHR12598:SF0">
    <property type="entry name" value="COPPER HOMEOSTASIS PROTEIN CUTC HOMOLOG"/>
    <property type="match status" value="1"/>
</dbReference>
<comment type="similarity">
    <text evidence="1 2">Belongs to the CutC family.</text>
</comment>
<dbReference type="FunFam" id="3.20.20.380:FF:000001">
    <property type="entry name" value="Copper homeostasis protein CutC"/>
    <property type="match status" value="1"/>
</dbReference>
<dbReference type="SUPFAM" id="SSF110395">
    <property type="entry name" value="CutC-like"/>
    <property type="match status" value="1"/>
</dbReference>
<dbReference type="EMBL" id="RPFJ01000015">
    <property type="protein sequence ID" value="RPD95855.1"/>
    <property type="molecule type" value="Genomic_DNA"/>
</dbReference>
<evidence type="ECO:0000313" key="4">
    <source>
        <dbReference type="Proteomes" id="UP000270856"/>
    </source>
</evidence>
<dbReference type="PANTHER" id="PTHR12598">
    <property type="entry name" value="COPPER HOMEOSTASIS PROTEIN CUTC"/>
    <property type="match status" value="1"/>
</dbReference>
<keyword evidence="2" id="KW-0963">Cytoplasm</keyword>
<organism evidence="3 4">
    <name type="scientific">Aureibaculum marinum</name>
    <dbReference type="NCBI Taxonomy" id="2487930"/>
    <lineage>
        <taxon>Bacteria</taxon>
        <taxon>Pseudomonadati</taxon>
        <taxon>Bacteroidota</taxon>
        <taxon>Flavobacteriia</taxon>
        <taxon>Flavobacteriales</taxon>
        <taxon>Flavobacteriaceae</taxon>
        <taxon>Aureibaculum</taxon>
    </lineage>
</organism>
<dbReference type="Pfam" id="PF03932">
    <property type="entry name" value="CutC"/>
    <property type="match status" value="1"/>
</dbReference>
<sequence length="241" mass="26740">MIIEICANGYQSAMNAQKSGADRIELCSELAVGGLTPSYGLIKKIKDDLEIPVHVLVRPRSGNFTYSEEEFEIIKNDINICKQLGCEGIVSAVLNDDNTIDVARTKELVELSKPMSFTFHRAFDWVQNPIGELEQLITCNVNCILTSGQQNEAIKGLDLLKKLKDKAKNRIEIMPGGGVNINNILTFKKANFTQIHFSATTLVKSKNKVKVSMNSARFFNESVVPVSDVNRMNKMVTLAKS</sequence>
<dbReference type="HAMAP" id="MF_00795">
    <property type="entry name" value="CutC"/>
    <property type="match status" value="1"/>
</dbReference>
<comment type="caution">
    <text evidence="3">The sequence shown here is derived from an EMBL/GenBank/DDBJ whole genome shotgun (WGS) entry which is preliminary data.</text>
</comment>
<comment type="caution">
    <text evidence="2">Once thought to be involved in copper homeostasis, experiments in E.coli have shown this is not the case.</text>
</comment>
<comment type="subcellular location">
    <subcellularLocation>
        <location evidence="2">Cytoplasm</location>
    </subcellularLocation>
</comment>
<evidence type="ECO:0000256" key="2">
    <source>
        <dbReference type="HAMAP-Rule" id="MF_00795"/>
    </source>
</evidence>
<dbReference type="Gene3D" id="3.20.20.380">
    <property type="entry name" value="Copper homeostasis (CutC) domain"/>
    <property type="match status" value="1"/>
</dbReference>
<proteinExistence type="inferred from homology"/>
<dbReference type="OrthoDB" id="9815677at2"/>
<evidence type="ECO:0000313" key="3">
    <source>
        <dbReference type="EMBL" id="RPD95855.1"/>
    </source>
</evidence>
<dbReference type="InterPro" id="IPR036822">
    <property type="entry name" value="CutC-like_dom_sf"/>
</dbReference>